<proteinExistence type="predicted"/>
<protein>
    <submittedName>
        <fullName evidence="2 3">Protein FAM186A</fullName>
    </submittedName>
</protein>
<organism evidence="2">
    <name type="scientific">Anopheles sinensis</name>
    <name type="common">Mosquito</name>
    <dbReference type="NCBI Taxonomy" id="74873"/>
    <lineage>
        <taxon>Eukaryota</taxon>
        <taxon>Metazoa</taxon>
        <taxon>Ecdysozoa</taxon>
        <taxon>Arthropoda</taxon>
        <taxon>Hexapoda</taxon>
        <taxon>Insecta</taxon>
        <taxon>Pterygota</taxon>
        <taxon>Neoptera</taxon>
        <taxon>Endopterygota</taxon>
        <taxon>Diptera</taxon>
        <taxon>Nematocera</taxon>
        <taxon>Culicoidea</taxon>
        <taxon>Culicidae</taxon>
        <taxon>Anophelinae</taxon>
        <taxon>Anopheles</taxon>
    </lineage>
</organism>
<evidence type="ECO:0000313" key="3">
    <source>
        <dbReference type="EnsemblMetazoa" id="ASIC008444-PA"/>
    </source>
</evidence>
<accession>A0A084VSG9</accession>
<reference evidence="3" key="2">
    <citation type="submission" date="2020-05" db="UniProtKB">
        <authorList>
            <consortium name="EnsemblMetazoa"/>
        </authorList>
    </citation>
    <scope>IDENTIFICATION</scope>
</reference>
<name>A0A084VSG9_ANOSI</name>
<dbReference type="Proteomes" id="UP000030765">
    <property type="component" value="Unassembled WGS sequence"/>
</dbReference>
<keyword evidence="4" id="KW-1185">Reference proteome</keyword>
<dbReference type="EnsemblMetazoa" id="ASIC008444-RA">
    <property type="protein sequence ID" value="ASIC008444-PA"/>
    <property type="gene ID" value="ASIC008444"/>
</dbReference>
<evidence type="ECO:0000256" key="1">
    <source>
        <dbReference type="SAM" id="MobiDB-lite"/>
    </source>
</evidence>
<feature type="compositionally biased region" description="Basic residues" evidence="1">
    <location>
        <begin position="91"/>
        <end position="102"/>
    </location>
</feature>
<evidence type="ECO:0000313" key="2">
    <source>
        <dbReference type="EMBL" id="KFB40913.1"/>
    </source>
</evidence>
<feature type="region of interest" description="Disordered" evidence="1">
    <location>
        <begin position="89"/>
        <end position="109"/>
    </location>
</feature>
<sequence length="167" mass="18659">MFRAYGSLPPSECASPLMASAVTGEPTRLGPFDVPDWPPALDPMALDPVASECENAGGAIGTKPLVRRSISLFDSDSQRDVPGSIASAYGHQRHQQWRHRSKYRPDNQLPPDARTLTGMLLSDENLFHTEHGSLEGYEKVANHWQHRLVKVELRQKTKRDSDATEWN</sequence>
<dbReference type="EMBL" id="ATLV01015990">
    <property type="status" value="NOT_ANNOTATED_CDS"/>
    <property type="molecule type" value="Genomic_DNA"/>
</dbReference>
<evidence type="ECO:0000313" key="4">
    <source>
        <dbReference type="Proteomes" id="UP000030765"/>
    </source>
</evidence>
<dbReference type="AlphaFoldDB" id="A0A084VSG9"/>
<dbReference type="VEuPathDB" id="VectorBase:ASIS000440"/>
<dbReference type="EMBL" id="KE525048">
    <property type="protein sequence ID" value="KFB40913.1"/>
    <property type="molecule type" value="Genomic_DNA"/>
</dbReference>
<reference evidence="2 4" key="1">
    <citation type="journal article" date="2014" name="BMC Genomics">
        <title>Genome sequence of Anopheles sinensis provides insight into genetics basis of mosquito competence for malaria parasites.</title>
        <authorList>
            <person name="Zhou D."/>
            <person name="Zhang D."/>
            <person name="Ding G."/>
            <person name="Shi L."/>
            <person name="Hou Q."/>
            <person name="Ye Y."/>
            <person name="Xu Y."/>
            <person name="Zhou H."/>
            <person name="Xiong C."/>
            <person name="Li S."/>
            <person name="Yu J."/>
            <person name="Hong S."/>
            <person name="Yu X."/>
            <person name="Zou P."/>
            <person name="Chen C."/>
            <person name="Chang X."/>
            <person name="Wang W."/>
            <person name="Lv Y."/>
            <person name="Sun Y."/>
            <person name="Ma L."/>
            <person name="Shen B."/>
            <person name="Zhu C."/>
        </authorList>
    </citation>
    <scope>NUCLEOTIDE SEQUENCE [LARGE SCALE GENOMIC DNA]</scope>
</reference>
<dbReference type="VEuPathDB" id="VectorBase:ASIC008444"/>
<gene>
    <name evidence="2" type="ORF">ZHAS_00008444</name>
</gene>